<dbReference type="Gene3D" id="1.10.1760.20">
    <property type="match status" value="1"/>
</dbReference>
<dbReference type="GO" id="GO:0022857">
    <property type="term" value="F:transmembrane transporter activity"/>
    <property type="evidence" value="ECO:0007669"/>
    <property type="project" value="InterPro"/>
</dbReference>
<keyword evidence="1" id="KW-0472">Membrane</keyword>
<evidence type="ECO:0000256" key="1">
    <source>
        <dbReference type="SAM" id="Phobius"/>
    </source>
</evidence>
<dbReference type="OrthoDB" id="9813540at2"/>
<feature type="transmembrane region" description="Helical" evidence="1">
    <location>
        <begin position="40"/>
        <end position="68"/>
    </location>
</feature>
<feature type="transmembrane region" description="Helical" evidence="1">
    <location>
        <begin position="175"/>
        <end position="193"/>
    </location>
</feature>
<dbReference type="RefSeq" id="WP_057769076.1">
    <property type="nucleotide sequence ID" value="NZ_JQAT01000002.1"/>
</dbReference>
<evidence type="ECO:0000313" key="2">
    <source>
        <dbReference type="EMBL" id="KRN28756.1"/>
    </source>
</evidence>
<keyword evidence="1" id="KW-1133">Transmembrane helix</keyword>
<sequence>MKTNDKTKRIAILGVLLAIIIVQTQTPFLGFIPLGITTVTIIHITVIVAAIVLGPVDGMVVGLFWGILTMIRAWTNPTSPIDPIIFTNPVVAVLPRVLVGLVAGVSYQWLVKWTKKINLASIIAALLGTATNTILVVSLEYWLYTSTMVKLYHVSGTALVKALSAVMVTSGGMEALVAAILTPLIVRALFIVLKPKQSVKIK</sequence>
<keyword evidence="4" id="KW-1185">Reference proteome</keyword>
<protein>
    <recommendedName>
        <fullName evidence="6">Integral membrane protein</fullName>
    </recommendedName>
</protein>
<keyword evidence="1" id="KW-0812">Transmembrane</keyword>
<evidence type="ECO:0008006" key="6">
    <source>
        <dbReference type="Google" id="ProtNLM"/>
    </source>
</evidence>
<accession>A0A0R2FV90</accession>
<dbReference type="EMBL" id="JQAT01000002">
    <property type="protein sequence ID" value="KRN28756.1"/>
    <property type="molecule type" value="Genomic_DNA"/>
</dbReference>
<dbReference type="AlphaFoldDB" id="A0A0R2FV90"/>
<gene>
    <name evidence="2" type="ORF">IV38_GL000961</name>
    <name evidence="3" type="ORF">IV40_GL000892</name>
</gene>
<comment type="caution">
    <text evidence="2">The sequence shown here is derived from an EMBL/GenBank/DDBJ whole genome shotgun (WGS) entry which is preliminary data.</text>
</comment>
<dbReference type="Proteomes" id="UP000051751">
    <property type="component" value="Unassembled WGS sequence"/>
</dbReference>
<dbReference type="EMBL" id="JQAZ01000002">
    <property type="protein sequence ID" value="KRN32834.1"/>
    <property type="molecule type" value="Genomic_DNA"/>
</dbReference>
<feature type="transmembrane region" description="Helical" evidence="1">
    <location>
        <begin position="122"/>
        <end position="144"/>
    </location>
</feature>
<proteinExistence type="predicted"/>
<dbReference type="PATRIC" id="fig|81857.3.peg.966"/>
<evidence type="ECO:0000313" key="3">
    <source>
        <dbReference type="EMBL" id="KRN32834.1"/>
    </source>
</evidence>
<organism evidence="2 5">
    <name type="scientific">Lactobacillus selangorensis</name>
    <dbReference type="NCBI Taxonomy" id="81857"/>
    <lineage>
        <taxon>Bacteria</taxon>
        <taxon>Bacillati</taxon>
        <taxon>Bacillota</taxon>
        <taxon>Bacilli</taxon>
        <taxon>Lactobacillales</taxon>
        <taxon>Lactobacillaceae</taxon>
        <taxon>Lactobacillus</taxon>
    </lineage>
</organism>
<dbReference type="Pfam" id="PF12822">
    <property type="entry name" value="ECF_trnsprt"/>
    <property type="match status" value="1"/>
</dbReference>
<reference evidence="4 5" key="1">
    <citation type="journal article" date="2015" name="Genome Announc.">
        <title>Expanding the biotechnology potential of lactobacilli through comparative genomics of 213 strains and associated genera.</title>
        <authorList>
            <person name="Sun Z."/>
            <person name="Harris H.M."/>
            <person name="McCann A."/>
            <person name="Guo C."/>
            <person name="Argimon S."/>
            <person name="Zhang W."/>
            <person name="Yang X."/>
            <person name="Jeffery I.B."/>
            <person name="Cooney J.C."/>
            <person name="Kagawa T.F."/>
            <person name="Liu W."/>
            <person name="Song Y."/>
            <person name="Salvetti E."/>
            <person name="Wrobel A."/>
            <person name="Rasinkangas P."/>
            <person name="Parkhill J."/>
            <person name="Rea M.C."/>
            <person name="O'Sullivan O."/>
            <person name="Ritari J."/>
            <person name="Douillard F.P."/>
            <person name="Paul Ross R."/>
            <person name="Yang R."/>
            <person name="Briner A.E."/>
            <person name="Felis G.E."/>
            <person name="de Vos W.M."/>
            <person name="Barrangou R."/>
            <person name="Klaenhammer T.R."/>
            <person name="Caufield P.W."/>
            <person name="Cui Y."/>
            <person name="Zhang H."/>
            <person name="O'Toole P.W."/>
        </authorList>
    </citation>
    <scope>NUCLEOTIDE SEQUENCE [LARGE SCALE GENOMIC DNA]</scope>
    <source>
        <strain evidence="2 5">ATCC BAA-66</strain>
        <strain evidence="3 4">DSM 13344</strain>
    </source>
</reference>
<feature type="transmembrane region" description="Helical" evidence="1">
    <location>
        <begin position="89"/>
        <end position="110"/>
    </location>
</feature>
<dbReference type="InterPro" id="IPR024529">
    <property type="entry name" value="ECF_trnsprt_substrate-spec"/>
</dbReference>
<evidence type="ECO:0000313" key="5">
    <source>
        <dbReference type="Proteomes" id="UP000051751"/>
    </source>
</evidence>
<evidence type="ECO:0000313" key="4">
    <source>
        <dbReference type="Proteomes" id="UP000051645"/>
    </source>
</evidence>
<dbReference type="Proteomes" id="UP000051645">
    <property type="component" value="Unassembled WGS sequence"/>
</dbReference>
<name>A0A0R2FV90_9LACO</name>
<dbReference type="STRING" id="81857.IV38_GL000961"/>